<keyword evidence="8" id="KW-0131">Cell cycle</keyword>
<evidence type="ECO:0000256" key="6">
    <source>
        <dbReference type="ARBA" id="ARBA00022838"/>
    </source>
</evidence>
<protein>
    <submittedName>
        <fullName evidence="10">Uncharacterized protein</fullName>
    </submittedName>
</protein>
<dbReference type="PANTHER" id="PTHR14527">
    <property type="entry name" value="PROTEIN MIS12 HOMOLOG"/>
    <property type="match status" value="1"/>
</dbReference>
<dbReference type="Pfam" id="PF05859">
    <property type="entry name" value="Mis12"/>
    <property type="match status" value="1"/>
</dbReference>
<dbReference type="EMBL" id="CAHR02000187">
    <property type="protein sequence ID" value="CCG83896.1"/>
    <property type="molecule type" value="Genomic_DNA"/>
</dbReference>
<evidence type="ECO:0000256" key="7">
    <source>
        <dbReference type="ARBA" id="ARBA00023054"/>
    </source>
</evidence>
<name>R4XDE1_TAPDE</name>
<dbReference type="GO" id="GO:0051382">
    <property type="term" value="P:kinetochore assembly"/>
    <property type="evidence" value="ECO:0007669"/>
    <property type="project" value="TreeGrafter"/>
</dbReference>
<organism evidence="10 11">
    <name type="scientific">Taphrina deformans (strain PYCC 5710 / ATCC 11124 / CBS 356.35 / IMI 108563 / JCM 9778 / NBRC 8474)</name>
    <name type="common">Peach leaf curl fungus</name>
    <name type="synonym">Lalaria deformans</name>
    <dbReference type="NCBI Taxonomy" id="1097556"/>
    <lineage>
        <taxon>Eukaryota</taxon>
        <taxon>Fungi</taxon>
        <taxon>Dikarya</taxon>
        <taxon>Ascomycota</taxon>
        <taxon>Taphrinomycotina</taxon>
        <taxon>Taphrinomycetes</taxon>
        <taxon>Taphrinales</taxon>
        <taxon>Taphrinaceae</taxon>
        <taxon>Taphrina</taxon>
    </lineage>
</organism>
<dbReference type="OrthoDB" id="1884855at2759"/>
<keyword evidence="4" id="KW-0132">Cell division</keyword>
<evidence type="ECO:0000256" key="8">
    <source>
        <dbReference type="ARBA" id="ARBA00023306"/>
    </source>
</evidence>
<evidence type="ECO:0000313" key="11">
    <source>
        <dbReference type="Proteomes" id="UP000013776"/>
    </source>
</evidence>
<dbReference type="eggNOG" id="ENOG502S72R">
    <property type="taxonomic scope" value="Eukaryota"/>
</dbReference>
<keyword evidence="6" id="KW-0995">Kinetochore</keyword>
<evidence type="ECO:0000256" key="1">
    <source>
        <dbReference type="ARBA" id="ARBA00004629"/>
    </source>
</evidence>
<reference evidence="10 11" key="1">
    <citation type="journal article" date="2013" name="MBio">
        <title>Genome sequencing of the plant pathogen Taphrina deformans, the causal agent of peach leaf curl.</title>
        <authorList>
            <person name="Cisse O.H."/>
            <person name="Almeida J.M.G.C.F."/>
            <person name="Fonseca A."/>
            <person name="Kumar A.A."/>
            <person name="Salojaervi J."/>
            <person name="Overmyer K."/>
            <person name="Hauser P.M."/>
            <person name="Pagni M."/>
        </authorList>
    </citation>
    <scope>NUCLEOTIDE SEQUENCE [LARGE SCALE GENOMIC DNA]</scope>
    <source>
        <strain evidence="11">PYCC 5710 / ATCC 11124 / CBS 356.35 / IMI 108563 / JCM 9778 / NBRC 8474</strain>
    </source>
</reference>
<keyword evidence="5" id="KW-0498">Mitosis</keyword>
<evidence type="ECO:0000256" key="2">
    <source>
        <dbReference type="ARBA" id="ARBA00008643"/>
    </source>
</evidence>
<evidence type="ECO:0000256" key="9">
    <source>
        <dbReference type="ARBA" id="ARBA00023328"/>
    </source>
</evidence>
<keyword evidence="11" id="KW-1185">Reference proteome</keyword>
<dbReference type="GO" id="GO:0000070">
    <property type="term" value="P:mitotic sister chromatid segregation"/>
    <property type="evidence" value="ECO:0007669"/>
    <property type="project" value="TreeGrafter"/>
</dbReference>
<evidence type="ECO:0000256" key="4">
    <source>
        <dbReference type="ARBA" id="ARBA00022618"/>
    </source>
</evidence>
<dbReference type="InterPro" id="IPR008685">
    <property type="entry name" value="Centromere_Mis12"/>
</dbReference>
<gene>
    <name evidence="10" type="ORF">TAPDE_004229</name>
</gene>
<dbReference type="STRING" id="1097556.R4XDE1"/>
<dbReference type="Proteomes" id="UP000013776">
    <property type="component" value="Unassembled WGS sequence"/>
</dbReference>
<evidence type="ECO:0000256" key="3">
    <source>
        <dbReference type="ARBA" id="ARBA00022454"/>
    </source>
</evidence>
<keyword evidence="7" id="KW-0175">Coiled coil</keyword>
<dbReference type="VEuPathDB" id="FungiDB:TAPDE_004229"/>
<keyword evidence="9" id="KW-0137">Centromere</keyword>
<keyword evidence="3" id="KW-0158">Chromosome</keyword>
<dbReference type="GO" id="GO:0005634">
    <property type="term" value="C:nucleus"/>
    <property type="evidence" value="ECO:0007669"/>
    <property type="project" value="InterPro"/>
</dbReference>
<comment type="similarity">
    <text evidence="2">Belongs to the mis12 family.</text>
</comment>
<dbReference type="PANTHER" id="PTHR14527:SF2">
    <property type="entry name" value="PROTEIN MIS12 HOMOLOG"/>
    <property type="match status" value="1"/>
</dbReference>
<evidence type="ECO:0000256" key="5">
    <source>
        <dbReference type="ARBA" id="ARBA00022776"/>
    </source>
</evidence>
<accession>R4XDE1</accession>
<proteinExistence type="inferred from homology"/>
<dbReference type="GO" id="GO:0051301">
    <property type="term" value="P:cell division"/>
    <property type="evidence" value="ECO:0007669"/>
    <property type="project" value="UniProtKB-KW"/>
</dbReference>
<comment type="subcellular location">
    <subcellularLocation>
        <location evidence="1">Chromosome</location>
        <location evidence="1">Centromere</location>
        <location evidence="1">Kinetochore</location>
    </subcellularLocation>
</comment>
<dbReference type="GO" id="GO:0000444">
    <property type="term" value="C:MIS12/MIND type complex"/>
    <property type="evidence" value="ECO:0007669"/>
    <property type="project" value="TreeGrafter"/>
</dbReference>
<comment type="caution">
    <text evidence="10">The sequence shown here is derived from an EMBL/GenBank/DDBJ whole genome shotgun (WGS) entry which is preliminary data.</text>
</comment>
<evidence type="ECO:0000313" key="10">
    <source>
        <dbReference type="EMBL" id="CCG83896.1"/>
    </source>
</evidence>
<sequence>MSFPSQEVLLTEHLTFAPLSLVDDIINTVNALLYKSVNAMEQLFTGLPSESLPDEEVETGIHKFETLLENAVDRNFDAMELFVLRNIVNIPEDLIGWVRLRHHAGLDFSTDDSAEVEEDLQKARKTLSASQRVALMMERERVANERKLALLDSHALKLQFLEDIARANDVGSVKDSAGFLREQILALQTALEQNSKLSATLDLGLNVSDRSKYIEQVLLNTVNEGSWEQELAETSQIGSLDDIQRAVAVLKSKSSDS</sequence>
<dbReference type="AlphaFoldDB" id="R4XDE1"/>